<comment type="similarity">
    <text evidence="1">Belongs to the sulfatase family.</text>
</comment>
<dbReference type="AlphaFoldDB" id="A0A381TZ20"/>
<name>A0A381TZ20_9ZZZZ</name>
<dbReference type="PROSITE" id="PS00523">
    <property type="entry name" value="SULFATASE_1"/>
    <property type="match status" value="1"/>
</dbReference>
<dbReference type="Gene3D" id="3.30.1120.10">
    <property type="match status" value="1"/>
</dbReference>
<evidence type="ECO:0000256" key="1">
    <source>
        <dbReference type="ARBA" id="ARBA00008779"/>
    </source>
</evidence>
<protein>
    <recommendedName>
        <fullName evidence="5">Sulfatase N-terminal domain-containing protein</fullName>
    </recommendedName>
</protein>
<accession>A0A381TZ20</accession>
<keyword evidence="4" id="KW-0106">Calcium</keyword>
<dbReference type="InterPro" id="IPR000917">
    <property type="entry name" value="Sulfatase_N"/>
</dbReference>
<dbReference type="Gene3D" id="3.40.720.10">
    <property type="entry name" value="Alkaline Phosphatase, subunit A"/>
    <property type="match status" value="1"/>
</dbReference>
<evidence type="ECO:0000256" key="2">
    <source>
        <dbReference type="ARBA" id="ARBA00022723"/>
    </source>
</evidence>
<keyword evidence="3" id="KW-0378">Hydrolase</keyword>
<dbReference type="InterPro" id="IPR050738">
    <property type="entry name" value="Sulfatase"/>
</dbReference>
<proteinExistence type="inferred from homology"/>
<evidence type="ECO:0000256" key="4">
    <source>
        <dbReference type="ARBA" id="ARBA00022837"/>
    </source>
</evidence>
<feature type="domain" description="Sulfatase N-terminal" evidence="5">
    <location>
        <begin position="27"/>
        <end position="398"/>
    </location>
</feature>
<dbReference type="GO" id="GO:0046872">
    <property type="term" value="F:metal ion binding"/>
    <property type="evidence" value="ECO:0007669"/>
    <property type="project" value="UniProtKB-KW"/>
</dbReference>
<evidence type="ECO:0000259" key="5">
    <source>
        <dbReference type="Pfam" id="PF00884"/>
    </source>
</evidence>
<dbReference type="InterPro" id="IPR017850">
    <property type="entry name" value="Alkaline_phosphatase_core_sf"/>
</dbReference>
<dbReference type="InterPro" id="IPR024607">
    <property type="entry name" value="Sulfatase_CS"/>
</dbReference>
<evidence type="ECO:0000256" key="3">
    <source>
        <dbReference type="ARBA" id="ARBA00022801"/>
    </source>
</evidence>
<dbReference type="CDD" id="cd16145">
    <property type="entry name" value="ARS_like"/>
    <property type="match status" value="1"/>
</dbReference>
<gene>
    <name evidence="6" type="ORF">METZ01_LOCUS73121</name>
</gene>
<dbReference type="GO" id="GO:0004065">
    <property type="term" value="F:arylsulfatase activity"/>
    <property type="evidence" value="ECO:0007669"/>
    <property type="project" value="TreeGrafter"/>
</dbReference>
<organism evidence="6">
    <name type="scientific">marine metagenome</name>
    <dbReference type="NCBI Taxonomy" id="408172"/>
    <lineage>
        <taxon>unclassified sequences</taxon>
        <taxon>metagenomes</taxon>
        <taxon>ecological metagenomes</taxon>
    </lineage>
</organism>
<dbReference type="SUPFAM" id="SSF53649">
    <property type="entry name" value="Alkaline phosphatase-like"/>
    <property type="match status" value="1"/>
</dbReference>
<keyword evidence="2" id="KW-0479">Metal-binding</keyword>
<dbReference type="PANTHER" id="PTHR42693:SF53">
    <property type="entry name" value="ENDO-4-O-SULFATASE"/>
    <property type="match status" value="1"/>
</dbReference>
<dbReference type="PANTHER" id="PTHR42693">
    <property type="entry name" value="ARYLSULFATASE FAMILY MEMBER"/>
    <property type="match status" value="1"/>
</dbReference>
<dbReference type="EMBL" id="UINC01005276">
    <property type="protein sequence ID" value="SVA20267.1"/>
    <property type="molecule type" value="Genomic_DNA"/>
</dbReference>
<sequence length="508" mass="57609">MKPLYRLIALILAVIGFSSCVRKQAEPNIIYILADDLGYGELGAYGQEIIETPHIDALAKTGMRFTQHYSGSPVCAPSRSVLMTGQHTGHTHIRGNDEWKARGEVWDYAAMFENPFLEGQRPLLDSIVTIAEILKDAGYKTGSVGKWGLGAPTTEGVPNKQGFDFFYGYNCQRQAHTYYPMHLWRNEEKDLLNNKMVPPHSNLSEGVDPNNPNSYADFTLNDYAPELMHEEALKFIEENKDRPFFLYYASPIPHLPLQAPQRWVDYYQKKLGPEEPFTGKSYFPNLTPRATYAAMISYLDEQVGDIVAQLKDLGIYDNTLIIFSSDNGPTYTGGADTPYFDSAKPFKTERGWAKGFLHEGGIRVPMIASWPGRITSGTTSNHLSAFYDVMPTLCEVVGQPIPGQSDGISFLPTLLNKPQAEEHEYLYWEFPEYNGQQAVRMGKWKGMRKNIFDGNLEIELYNLETDIQEQFNMAARHHDVLEKIKMIMKREHDPSSLDRFKISQLGDK</sequence>
<dbReference type="Pfam" id="PF00884">
    <property type="entry name" value="Sulfatase"/>
    <property type="match status" value="1"/>
</dbReference>
<reference evidence="6" key="1">
    <citation type="submission" date="2018-05" db="EMBL/GenBank/DDBJ databases">
        <authorList>
            <person name="Lanie J.A."/>
            <person name="Ng W.-L."/>
            <person name="Kazmierczak K.M."/>
            <person name="Andrzejewski T.M."/>
            <person name="Davidsen T.M."/>
            <person name="Wayne K.J."/>
            <person name="Tettelin H."/>
            <person name="Glass J.I."/>
            <person name="Rusch D."/>
            <person name="Podicherti R."/>
            <person name="Tsui H.-C.T."/>
            <person name="Winkler M.E."/>
        </authorList>
    </citation>
    <scope>NUCLEOTIDE SEQUENCE</scope>
</reference>
<dbReference type="PROSITE" id="PS51257">
    <property type="entry name" value="PROKAR_LIPOPROTEIN"/>
    <property type="match status" value="1"/>
</dbReference>
<evidence type="ECO:0000313" key="6">
    <source>
        <dbReference type="EMBL" id="SVA20267.1"/>
    </source>
</evidence>